<dbReference type="PANTHER" id="PTHR35007:SF1">
    <property type="entry name" value="PILUS ASSEMBLY PROTEIN"/>
    <property type="match status" value="1"/>
</dbReference>
<feature type="transmembrane region" description="Helical" evidence="1">
    <location>
        <begin position="190"/>
        <end position="207"/>
    </location>
</feature>
<proteinExistence type="predicted"/>
<accession>A0A6N7XNK0</accession>
<organism evidence="2 3">
    <name type="scientific">Mogibacterium kristiansenii</name>
    <dbReference type="NCBI Taxonomy" id="2606708"/>
    <lineage>
        <taxon>Bacteria</taxon>
        <taxon>Bacillati</taxon>
        <taxon>Bacillota</taxon>
        <taxon>Clostridia</taxon>
        <taxon>Peptostreptococcales</taxon>
        <taxon>Anaerovoracaceae</taxon>
        <taxon>Mogibacterium</taxon>
    </lineage>
</organism>
<dbReference type="AlphaFoldDB" id="A0A6N7XNK0"/>
<evidence type="ECO:0008006" key="4">
    <source>
        <dbReference type="Google" id="ProtNLM"/>
    </source>
</evidence>
<dbReference type="Proteomes" id="UP000469424">
    <property type="component" value="Unassembled WGS sequence"/>
</dbReference>
<comment type="caution">
    <text evidence="2">The sequence shown here is derived from an EMBL/GenBank/DDBJ whole genome shotgun (WGS) entry which is preliminary data.</text>
</comment>
<keyword evidence="1" id="KW-0472">Membrane</keyword>
<dbReference type="PANTHER" id="PTHR35007">
    <property type="entry name" value="INTEGRAL MEMBRANE PROTEIN-RELATED"/>
    <property type="match status" value="1"/>
</dbReference>
<evidence type="ECO:0000313" key="2">
    <source>
        <dbReference type="EMBL" id="MST71111.1"/>
    </source>
</evidence>
<dbReference type="RefSeq" id="WP_154554673.1">
    <property type="nucleotide sequence ID" value="NZ_JAQXUZ010000001.1"/>
</dbReference>
<keyword evidence="3" id="KW-1185">Reference proteome</keyword>
<keyword evidence="1" id="KW-1133">Transmembrane helix</keyword>
<feature type="transmembrane region" description="Helical" evidence="1">
    <location>
        <begin position="15"/>
        <end position="43"/>
    </location>
</feature>
<keyword evidence="1" id="KW-0812">Transmembrane</keyword>
<feature type="transmembrane region" description="Helical" evidence="1">
    <location>
        <begin position="219"/>
        <end position="239"/>
    </location>
</feature>
<evidence type="ECO:0000313" key="3">
    <source>
        <dbReference type="Proteomes" id="UP000469424"/>
    </source>
</evidence>
<dbReference type="EMBL" id="VUNA01000014">
    <property type="protein sequence ID" value="MST71111.1"/>
    <property type="molecule type" value="Genomic_DNA"/>
</dbReference>
<sequence length="247" mass="28178">MTDFRIYEMSRRENAVFYGVSGTVALLVALLFYRNILFGAVIIPFLPRLKKFAVEILKERRRREYLMQFKDFLFIAATSIGAGRSMKDSIEEAIPRMVDIYDEDAILVREMKLVHQRIEHGNEDDVDVLADLAALSGQEDVIDFVTIYATCKITGASLIRAMNQAAMVIIDKMTIEREIRELIRRKEQEGLIILLAPVVVILFLNLASPDYIAPMYETIRGRLIMTGMIGANVGIYELVQRIVKVKI</sequence>
<evidence type="ECO:0000256" key="1">
    <source>
        <dbReference type="SAM" id="Phobius"/>
    </source>
</evidence>
<reference evidence="2 3" key="1">
    <citation type="submission" date="2019-08" db="EMBL/GenBank/DDBJ databases">
        <title>In-depth cultivation of the pig gut microbiome towards novel bacterial diversity and tailored functional studies.</title>
        <authorList>
            <person name="Wylensek D."/>
            <person name="Hitch T.C.A."/>
            <person name="Clavel T."/>
        </authorList>
    </citation>
    <scope>NUCLEOTIDE SEQUENCE [LARGE SCALE GENOMIC DNA]</scope>
    <source>
        <strain evidence="2 3">WCA-MUC-591-APC-4B</strain>
    </source>
</reference>
<name>A0A6N7XNK0_9FIRM</name>
<protein>
    <recommendedName>
        <fullName evidence="4">Type II secretion system protein GspF domain-containing protein</fullName>
    </recommendedName>
</protein>
<gene>
    <name evidence="2" type="ORF">FYJ65_07185</name>
</gene>